<dbReference type="InterPro" id="IPR011989">
    <property type="entry name" value="ARM-like"/>
</dbReference>
<dbReference type="InterPro" id="IPR016024">
    <property type="entry name" value="ARM-type_fold"/>
</dbReference>
<reference evidence="2" key="1">
    <citation type="submission" date="2013-08" db="EMBL/GenBank/DDBJ databases">
        <title>Intrasporangium oryzae NRRL B-24470.</title>
        <authorList>
            <person name="Liu H."/>
            <person name="Wang G."/>
        </authorList>
    </citation>
    <scope>NUCLEOTIDE SEQUENCE [LARGE SCALE GENOMIC DNA]</scope>
    <source>
        <strain evidence="2">Q5-1</strain>
    </source>
</reference>
<protein>
    <recommendedName>
        <fullName evidence="3">HEAT repeat-containing protein</fullName>
    </recommendedName>
</protein>
<dbReference type="InterPro" id="IPR004155">
    <property type="entry name" value="PBS_lyase_HEAT"/>
</dbReference>
<evidence type="ECO:0000313" key="2">
    <source>
        <dbReference type="Proteomes" id="UP000019494"/>
    </source>
</evidence>
<dbReference type="InterPro" id="IPR021133">
    <property type="entry name" value="HEAT_type_2"/>
</dbReference>
<feature type="non-terminal residue" evidence="1">
    <location>
        <position position="186"/>
    </location>
</feature>
<dbReference type="Pfam" id="PF13646">
    <property type="entry name" value="HEAT_2"/>
    <property type="match status" value="1"/>
</dbReference>
<dbReference type="OrthoDB" id="3386844at2"/>
<dbReference type="PROSITE" id="PS50077">
    <property type="entry name" value="HEAT_REPEAT"/>
    <property type="match status" value="1"/>
</dbReference>
<organism evidence="1 2">
    <name type="scientific">Intrasporangium chromatireducens Q5-1</name>
    <dbReference type="NCBI Taxonomy" id="584657"/>
    <lineage>
        <taxon>Bacteria</taxon>
        <taxon>Bacillati</taxon>
        <taxon>Actinomycetota</taxon>
        <taxon>Actinomycetes</taxon>
        <taxon>Micrococcales</taxon>
        <taxon>Intrasporangiaceae</taxon>
        <taxon>Intrasporangium</taxon>
    </lineage>
</organism>
<accession>W9GLF2</accession>
<evidence type="ECO:0000313" key="1">
    <source>
        <dbReference type="EMBL" id="EWT06930.1"/>
    </source>
</evidence>
<comment type="caution">
    <text evidence="1">The sequence shown here is derived from an EMBL/GenBank/DDBJ whole genome shotgun (WGS) entry which is preliminary data.</text>
</comment>
<evidence type="ECO:0008006" key="3">
    <source>
        <dbReference type="Google" id="ProtNLM"/>
    </source>
</evidence>
<dbReference type="Proteomes" id="UP000019494">
    <property type="component" value="Unassembled WGS sequence"/>
</dbReference>
<name>W9GLF2_9MICO</name>
<dbReference type="RefSeq" id="WP_051518234.1">
    <property type="nucleotide sequence ID" value="NZ_AWQS01000028.1"/>
</dbReference>
<dbReference type="AlphaFoldDB" id="W9GLF2"/>
<dbReference type="EMBL" id="AWQS01000028">
    <property type="protein sequence ID" value="EWT06930.1"/>
    <property type="molecule type" value="Genomic_DNA"/>
</dbReference>
<proteinExistence type="predicted"/>
<dbReference type="SMART" id="SM00567">
    <property type="entry name" value="EZ_HEAT"/>
    <property type="match status" value="2"/>
</dbReference>
<gene>
    <name evidence="1" type="ORF">N864_11940</name>
</gene>
<keyword evidence="2" id="KW-1185">Reference proteome</keyword>
<dbReference type="Gene3D" id="1.25.10.10">
    <property type="entry name" value="Leucine-rich Repeat Variant"/>
    <property type="match status" value="1"/>
</dbReference>
<sequence>MVSAAVLDATPGDRARAAGDALGDRDLVAWCAALLGRRARWGSPQWPDPGWLAGRTAHGWGAPERLTGERDYWARVWAARTLLYVWDESAMLDVVAGLGDPAWRVREMCAKVCVRWAVDEAADGCARLLDDDTPRVRVAALRVLGASAEGEHVPAVRAALGDPDETVRAAAERALRRLADRLDRPL</sequence>
<dbReference type="SUPFAM" id="SSF48371">
    <property type="entry name" value="ARM repeat"/>
    <property type="match status" value="1"/>
</dbReference>